<gene>
    <name evidence="9" type="ORF">HMPREF9440_00816</name>
</gene>
<feature type="transmembrane region" description="Helical" evidence="8">
    <location>
        <begin position="167"/>
        <end position="186"/>
    </location>
</feature>
<dbReference type="RefSeq" id="WP_008541511.1">
    <property type="nucleotide sequence ID" value="NZ_JH604922.1"/>
</dbReference>
<comment type="caution">
    <text evidence="9">The sequence shown here is derived from an EMBL/GenBank/DDBJ whole genome shotgun (WGS) entry which is preliminary data.</text>
</comment>
<feature type="transmembrane region" description="Helical" evidence="8">
    <location>
        <begin position="344"/>
        <end position="372"/>
    </location>
</feature>
<feature type="transmembrane region" description="Helical" evidence="8">
    <location>
        <begin position="45"/>
        <end position="67"/>
    </location>
</feature>
<evidence type="ECO:0000313" key="9">
    <source>
        <dbReference type="EMBL" id="EHY31804.1"/>
    </source>
</evidence>
<dbReference type="NCBIfam" id="TIGR02119">
    <property type="entry name" value="panF"/>
    <property type="match status" value="1"/>
</dbReference>
<feature type="transmembrane region" description="Helical" evidence="8">
    <location>
        <begin position="446"/>
        <end position="465"/>
    </location>
</feature>
<evidence type="ECO:0000256" key="7">
    <source>
        <dbReference type="RuleBase" id="RU362091"/>
    </source>
</evidence>
<evidence type="ECO:0000256" key="5">
    <source>
        <dbReference type="ARBA" id="ARBA00022989"/>
    </source>
</evidence>
<dbReference type="PROSITE" id="PS50283">
    <property type="entry name" value="NA_SOLUT_SYMP_3"/>
    <property type="match status" value="1"/>
</dbReference>
<dbReference type="AlphaFoldDB" id="H3KDK7"/>
<dbReference type="EMBL" id="AFBQ01000112">
    <property type="protein sequence ID" value="EHY31804.1"/>
    <property type="molecule type" value="Genomic_DNA"/>
</dbReference>
<keyword evidence="6 8" id="KW-0472">Membrane</keyword>
<reference evidence="9 10" key="1">
    <citation type="submission" date="2011-11" db="EMBL/GenBank/DDBJ databases">
        <authorList>
            <person name="Weinstock G."/>
            <person name="Sodergren E."/>
            <person name="Clifton S."/>
            <person name="Fulton L."/>
            <person name="Fulton B."/>
            <person name="Courtney L."/>
            <person name="Fronick C."/>
            <person name="Harrison M."/>
            <person name="Strong C."/>
            <person name="Farmer C."/>
            <person name="Delahaunty K."/>
            <person name="Markovic C."/>
            <person name="Hall O."/>
            <person name="Minx P."/>
            <person name="Tomlinson C."/>
            <person name="Mitreva M."/>
            <person name="Hou S."/>
            <person name="Chen J."/>
            <person name="Wollam A."/>
            <person name="Pepin K.H."/>
            <person name="Johnson M."/>
            <person name="Bhonagiri V."/>
            <person name="Zhang X."/>
            <person name="Suruliraj S."/>
            <person name="Warren W."/>
            <person name="Chinwalla A."/>
            <person name="Mardis E.R."/>
            <person name="Wilson R.K."/>
        </authorList>
    </citation>
    <scope>NUCLEOTIDE SEQUENCE [LARGE SCALE GENOMIC DNA]</scope>
    <source>
        <strain evidence="9 10">YIT 11816</strain>
    </source>
</reference>
<dbReference type="PATRIC" id="fig|762967.3.peg.652"/>
<evidence type="ECO:0000256" key="1">
    <source>
        <dbReference type="ARBA" id="ARBA00004141"/>
    </source>
</evidence>
<evidence type="ECO:0000313" key="10">
    <source>
        <dbReference type="Proteomes" id="UP000004956"/>
    </source>
</evidence>
<evidence type="ECO:0000256" key="6">
    <source>
        <dbReference type="ARBA" id="ARBA00023136"/>
    </source>
</evidence>
<keyword evidence="3" id="KW-0813">Transport</keyword>
<dbReference type="Gene3D" id="1.20.1730.10">
    <property type="entry name" value="Sodium/glucose cotransporter"/>
    <property type="match status" value="1"/>
</dbReference>
<feature type="transmembrane region" description="Helical" evidence="8">
    <location>
        <begin position="198"/>
        <end position="218"/>
    </location>
</feature>
<dbReference type="NCBIfam" id="TIGR00813">
    <property type="entry name" value="sss"/>
    <property type="match status" value="1"/>
</dbReference>
<comment type="subcellular location">
    <subcellularLocation>
        <location evidence="1">Membrane</location>
        <topology evidence="1">Multi-pass membrane protein</topology>
    </subcellularLocation>
</comment>
<feature type="transmembrane region" description="Helical" evidence="8">
    <location>
        <begin position="415"/>
        <end position="439"/>
    </location>
</feature>
<organism evidence="9 10">
    <name type="scientific">Sutterella parvirubra YIT 11816</name>
    <dbReference type="NCBI Taxonomy" id="762967"/>
    <lineage>
        <taxon>Bacteria</taxon>
        <taxon>Pseudomonadati</taxon>
        <taxon>Pseudomonadota</taxon>
        <taxon>Betaproteobacteria</taxon>
        <taxon>Burkholderiales</taxon>
        <taxon>Sutterellaceae</taxon>
        <taxon>Sutterella</taxon>
    </lineage>
</organism>
<feature type="transmembrane region" description="Helical" evidence="8">
    <location>
        <begin position="296"/>
        <end position="319"/>
    </location>
</feature>
<dbReference type="GO" id="GO:0005886">
    <property type="term" value="C:plasma membrane"/>
    <property type="evidence" value="ECO:0007669"/>
    <property type="project" value="TreeGrafter"/>
</dbReference>
<keyword evidence="5 8" id="KW-1133">Transmembrane helix</keyword>
<accession>H3KDK7</accession>
<dbReference type="HOGENOM" id="CLU_018808_15_1_4"/>
<keyword evidence="10" id="KW-1185">Reference proteome</keyword>
<evidence type="ECO:0000256" key="3">
    <source>
        <dbReference type="ARBA" id="ARBA00022448"/>
    </source>
</evidence>
<dbReference type="GO" id="GO:0015081">
    <property type="term" value="F:sodium ion transmembrane transporter activity"/>
    <property type="evidence" value="ECO:0007669"/>
    <property type="project" value="InterPro"/>
</dbReference>
<feature type="transmembrane region" description="Helical" evidence="8">
    <location>
        <begin position="392"/>
        <end position="409"/>
    </location>
</feature>
<evidence type="ECO:0000256" key="2">
    <source>
        <dbReference type="ARBA" id="ARBA00006434"/>
    </source>
</evidence>
<name>H3KDK7_9BURK</name>
<protein>
    <submittedName>
        <fullName evidence="9">Sodium/pantothenate symporter</fullName>
    </submittedName>
</protein>
<dbReference type="InterPro" id="IPR001734">
    <property type="entry name" value="Na/solute_symporter"/>
</dbReference>
<dbReference type="InterPro" id="IPR050277">
    <property type="entry name" value="Sodium:Solute_Symporter"/>
</dbReference>
<feature type="transmembrane region" description="Helical" evidence="8">
    <location>
        <begin position="255"/>
        <end position="275"/>
    </location>
</feature>
<dbReference type="Pfam" id="PF00474">
    <property type="entry name" value="SSF"/>
    <property type="match status" value="1"/>
</dbReference>
<dbReference type="Proteomes" id="UP000004956">
    <property type="component" value="Unassembled WGS sequence"/>
</dbReference>
<evidence type="ECO:0000256" key="4">
    <source>
        <dbReference type="ARBA" id="ARBA00022692"/>
    </source>
</evidence>
<dbReference type="GO" id="GO:0015233">
    <property type="term" value="F:pantothenate transmembrane transporter activity"/>
    <property type="evidence" value="ECO:0007669"/>
    <property type="project" value="InterPro"/>
</dbReference>
<keyword evidence="4 8" id="KW-0812">Transmembrane</keyword>
<evidence type="ECO:0000256" key="8">
    <source>
        <dbReference type="SAM" id="Phobius"/>
    </source>
</evidence>
<dbReference type="PANTHER" id="PTHR48086:SF4">
    <property type="entry name" value="SODIUM_PANTOTHENATE SYMPORTER"/>
    <property type="match status" value="1"/>
</dbReference>
<sequence length="508" mass="52443">MNVLLLVLPNAVFFVALMLLTLRAERASRAAAMEDRAAKRGGFGLEYFLGSRSLSGVVLAMTLTATYGSVSSFVSGPGVAWQLGLGWVVFAAPQMLAGFFLLGLLGRKTALLSRAFNAVTVVDLIRARYASKTLAVLSALALLLFFTVMIAGQFVGGAAVLATTTGLPHAAGLLVFGGLTVLYTAFGGFRAVAVTDTLCAVLMVAGMLILGGELLSLAGGWDAFTAGIASASTLNASGATGAAGSFMTPDAGGLLPWPLLLSAWVLVGFGTAGLPQSIVRAMSYRTSADLHQAIRVGTLVCGALMIGMTFIGVLARGVVSAWPEGLPTTDHLIPYVLTQHMNPFVAGVTLIGPLAATMSTVSSLLIAAASAVVHDLLKLTGPEVEDVRVKRIARFGTGALGVAALLIALDPPSIVAWINLAAFGGLELTFLIPFVGGLYWRRASAAGAVAAIVSGLLTYGALLLVKPDLGGWHPVVPAFVVEALVFAAFGVLNRKSLEGEAARFFPRR</sequence>
<comment type="similarity">
    <text evidence="2 7">Belongs to the sodium:solute symporter (SSF) (TC 2.A.21) family.</text>
</comment>
<dbReference type="PANTHER" id="PTHR48086">
    <property type="entry name" value="SODIUM/PROLINE SYMPORTER-RELATED"/>
    <property type="match status" value="1"/>
</dbReference>
<dbReference type="InterPro" id="IPR038377">
    <property type="entry name" value="Na/Glc_symporter_sf"/>
</dbReference>
<dbReference type="InterPro" id="IPR011849">
    <property type="entry name" value="Na/pantothenate_symporter"/>
</dbReference>
<proteinExistence type="inferred from homology"/>
<dbReference type="GO" id="GO:0036376">
    <property type="term" value="P:sodium ion export across plasma membrane"/>
    <property type="evidence" value="ECO:0007669"/>
    <property type="project" value="InterPro"/>
</dbReference>
<dbReference type="STRING" id="762967.HMPREF9440_00816"/>
<feature type="transmembrane region" description="Helical" evidence="8">
    <location>
        <begin position="134"/>
        <end position="155"/>
    </location>
</feature>
<feature type="transmembrane region" description="Helical" evidence="8">
    <location>
        <begin position="471"/>
        <end position="492"/>
    </location>
</feature>
<feature type="transmembrane region" description="Helical" evidence="8">
    <location>
        <begin position="6"/>
        <end position="24"/>
    </location>
</feature>
<feature type="transmembrane region" description="Helical" evidence="8">
    <location>
        <begin position="79"/>
        <end position="105"/>
    </location>
</feature>